<dbReference type="Proteomes" id="UP000254492">
    <property type="component" value="Unassembled WGS sequence"/>
</dbReference>
<organism evidence="7 8">
    <name type="scientific">Weissella thailandensis</name>
    <dbReference type="NCBI Taxonomy" id="89061"/>
    <lineage>
        <taxon>Bacteria</taxon>
        <taxon>Bacillati</taxon>
        <taxon>Bacillota</taxon>
        <taxon>Bacilli</taxon>
        <taxon>Lactobacillales</taxon>
        <taxon>Lactobacillaceae</taxon>
        <taxon>Weissella</taxon>
    </lineage>
</organism>
<keyword evidence="3" id="KW-0961">Cell wall biogenesis/degradation</keyword>
<comment type="caution">
    <text evidence="7">The sequence shown here is derived from an EMBL/GenBank/DDBJ whole genome shotgun (WGS) entry which is preliminary data.</text>
</comment>
<evidence type="ECO:0000256" key="1">
    <source>
        <dbReference type="ARBA" id="ARBA00022729"/>
    </source>
</evidence>
<dbReference type="InterPro" id="IPR009148">
    <property type="entry name" value="PcsB-like"/>
</dbReference>
<dbReference type="SMART" id="SM00257">
    <property type="entry name" value="LysM"/>
    <property type="match status" value="2"/>
</dbReference>
<dbReference type="InterPro" id="IPR007921">
    <property type="entry name" value="CHAP_dom"/>
</dbReference>
<dbReference type="Pfam" id="PF01476">
    <property type="entry name" value="LysM"/>
    <property type="match status" value="2"/>
</dbReference>
<evidence type="ECO:0000256" key="3">
    <source>
        <dbReference type="ARBA" id="ARBA00023316"/>
    </source>
</evidence>
<feature type="domain" description="LysM" evidence="6">
    <location>
        <begin position="140"/>
        <end position="185"/>
    </location>
</feature>
<dbReference type="Pfam" id="PF05257">
    <property type="entry name" value="CHAP"/>
    <property type="match status" value="1"/>
</dbReference>
<evidence type="ECO:0000313" key="8">
    <source>
        <dbReference type="Proteomes" id="UP000254492"/>
    </source>
</evidence>
<feature type="compositionally biased region" description="Low complexity" evidence="4">
    <location>
        <begin position="118"/>
        <end position="138"/>
    </location>
</feature>
<accession>A0ABX9I6P6</accession>
<dbReference type="InterPro" id="IPR036779">
    <property type="entry name" value="LysM_dom_sf"/>
</dbReference>
<keyword evidence="1" id="KW-0732">Signal</keyword>
<evidence type="ECO:0000259" key="6">
    <source>
        <dbReference type="PROSITE" id="PS51782"/>
    </source>
</evidence>
<feature type="domain" description="Peptidase C51" evidence="5">
    <location>
        <begin position="388"/>
        <end position="508"/>
    </location>
</feature>
<dbReference type="InterPro" id="IPR018392">
    <property type="entry name" value="LysM"/>
</dbReference>
<dbReference type="PANTHER" id="PTHR33734:SF22">
    <property type="entry name" value="MEMBRANE-BOUND LYTIC MUREIN TRANSGLYCOSYLASE D"/>
    <property type="match status" value="1"/>
</dbReference>
<feature type="region of interest" description="Disordered" evidence="4">
    <location>
        <begin position="115"/>
        <end position="138"/>
    </location>
</feature>
<reference evidence="7 8" key="1">
    <citation type="submission" date="2018-07" db="EMBL/GenBank/DDBJ databases">
        <title>Genome-based reclassification of Weissella jogaejeotgali as Weissella thailandensis.</title>
        <authorList>
            <person name="Chun J."/>
            <person name="Kim B.-Y."/>
            <person name="Kwak M.-J."/>
        </authorList>
    </citation>
    <scope>NUCLEOTIDE SEQUENCE [LARGE SCALE GENOMIC DNA]</scope>
    <source>
        <strain evidence="7 8">KCTC 3751</strain>
    </source>
</reference>
<evidence type="ECO:0000256" key="2">
    <source>
        <dbReference type="ARBA" id="ARBA00022801"/>
    </source>
</evidence>
<evidence type="ECO:0000259" key="5">
    <source>
        <dbReference type="PROSITE" id="PS50911"/>
    </source>
</evidence>
<dbReference type="PROSITE" id="PS50911">
    <property type="entry name" value="CHAP"/>
    <property type="match status" value="1"/>
</dbReference>
<dbReference type="PRINTS" id="PR01852">
    <property type="entry name" value="SIBAPROTEIN"/>
</dbReference>
<sequence length="509" mass="48803">MKLFEKSLTYNSACSKNKENLKKCSGGQFLIYINNKFEGVLNMHASVKNTLLATAGAAAALAGSSVVASADSVTVKSGDTLYAIAAAHHVSVDELVSANKIADANMIITGDKVELPGSSSTSAESTASSAAPKKQAAKGSSYTVKSGDTLWAIANANGMTLSELLSANEGLQASSTIFVGDSLNLTASATKATVSAPAASSAAAKPAATSTANASQATASSAAAQSVATSTANASEATAKSAAAQSAATSTANASEAAAKSAAAQSAATSAANASEAAAKSAAAQSAATSAANASEAAAKSAAAQSAATSAANASEAAAKSAAAQSAATSAANASEAAANSAAQASQAAASSAAASSAAQASQAAASSAAAQSAAQASQATAQPQKLAATASTANKSVVSADTAGNTYPSGQCTWFVKGDLSWVGNHWGNASAWGASATAAGHTVNSSASVGAVALFAPGVGGASSYGHVAVVDSVNPDGTITISEANYAGKAFNERTISTSGVQFIHQ</sequence>
<dbReference type="PROSITE" id="PS51782">
    <property type="entry name" value="LYSM"/>
    <property type="match status" value="2"/>
</dbReference>
<dbReference type="SUPFAM" id="SSF54106">
    <property type="entry name" value="LysM domain"/>
    <property type="match status" value="2"/>
</dbReference>
<dbReference type="PANTHER" id="PTHR33734">
    <property type="entry name" value="LYSM DOMAIN-CONTAINING GPI-ANCHORED PROTEIN 2"/>
    <property type="match status" value="1"/>
</dbReference>
<dbReference type="CDD" id="cd00118">
    <property type="entry name" value="LysM"/>
    <property type="match status" value="2"/>
</dbReference>
<dbReference type="SUPFAM" id="SSF54001">
    <property type="entry name" value="Cysteine proteinases"/>
    <property type="match status" value="1"/>
</dbReference>
<keyword evidence="8" id="KW-1185">Reference proteome</keyword>
<feature type="domain" description="LysM" evidence="6">
    <location>
        <begin position="71"/>
        <end position="115"/>
    </location>
</feature>
<dbReference type="InterPro" id="IPR038765">
    <property type="entry name" value="Papain-like_cys_pep_sf"/>
</dbReference>
<gene>
    <name evidence="7" type="ORF">DWV05_00360</name>
</gene>
<keyword evidence="2" id="KW-0378">Hydrolase</keyword>
<dbReference type="EMBL" id="QRAY01000001">
    <property type="protein sequence ID" value="RDS60389.1"/>
    <property type="molecule type" value="Genomic_DNA"/>
</dbReference>
<proteinExistence type="predicted"/>
<protein>
    <submittedName>
        <fullName evidence="7">LysM peptidoglycan-binding domain-containing protein</fullName>
    </submittedName>
</protein>
<name>A0ABX9I6P6_9LACO</name>
<evidence type="ECO:0000256" key="4">
    <source>
        <dbReference type="SAM" id="MobiDB-lite"/>
    </source>
</evidence>
<evidence type="ECO:0000313" key="7">
    <source>
        <dbReference type="EMBL" id="RDS60389.1"/>
    </source>
</evidence>
<dbReference type="Gene3D" id="3.90.1720.10">
    <property type="entry name" value="endopeptidase domain like (from Nostoc punctiforme)"/>
    <property type="match status" value="1"/>
</dbReference>
<dbReference type="Gene3D" id="3.10.350.10">
    <property type="entry name" value="LysM domain"/>
    <property type="match status" value="2"/>
</dbReference>